<dbReference type="HOGENOM" id="CLU_064039_3_0_7"/>
<dbReference type="EMBL" id="CP001124">
    <property type="protein sequence ID" value="ACH37724.1"/>
    <property type="molecule type" value="Genomic_DNA"/>
</dbReference>
<dbReference type="RefSeq" id="WP_012529131.1">
    <property type="nucleotide sequence ID" value="NC_011146.1"/>
</dbReference>
<dbReference type="SUPFAM" id="SSF51556">
    <property type="entry name" value="Metallo-dependent hydrolases"/>
    <property type="match status" value="1"/>
</dbReference>
<dbReference type="InterPro" id="IPR032466">
    <property type="entry name" value="Metal_Hydrolase"/>
</dbReference>
<dbReference type="PANTHER" id="PTHR35563">
    <property type="entry name" value="BARREL METAL-DEPENDENT HYDROLASE, PUTATIVE (AFU_ORTHOLOGUE AFUA_1G16240)-RELATED"/>
    <property type="match status" value="1"/>
</dbReference>
<evidence type="ECO:0000313" key="2">
    <source>
        <dbReference type="EMBL" id="ACH37724.1"/>
    </source>
</evidence>
<dbReference type="Gene3D" id="3.20.20.140">
    <property type="entry name" value="Metal-dependent hydrolases"/>
    <property type="match status" value="1"/>
</dbReference>
<dbReference type="InterPro" id="IPR052358">
    <property type="entry name" value="Aro_Compnd_Degr_Hydrolases"/>
</dbReference>
<dbReference type="GO" id="GO:0016787">
    <property type="term" value="F:hydrolase activity"/>
    <property type="evidence" value="ECO:0007669"/>
    <property type="project" value="UniProtKB-KW"/>
</dbReference>
<sequence length="268" mass="29167">MSEALKLAGGIPVFDSHFHIVDRRFPLVPNQGYLPDDFACGDYLARTGDMALCGGAVVSGSFQAMDQAYLLDALATLGPAFVGVTQLPSTVSDAELAKLDAAGVRAVRFNIKRGGSEGIEHLEQMAHRVYQLLRWHVELYIDSRELAGLEQTLLTLPAVSIDHLGLSKEGFKTLLKLAERGVRVKATGFGRVDFDVKQALRDIASANPEALMFGTDLPSTRAPRPYRDEDLLLVLDTLGEELARKALYQNALSFYRPAKDSSAAFVSA</sequence>
<proteinExistence type="predicted"/>
<accession>B5EDY6</accession>
<evidence type="ECO:0000313" key="3">
    <source>
        <dbReference type="Proteomes" id="UP000008825"/>
    </source>
</evidence>
<dbReference type="Proteomes" id="UP000008825">
    <property type="component" value="Chromosome"/>
</dbReference>
<dbReference type="PANTHER" id="PTHR35563:SF2">
    <property type="entry name" value="BARREL METAL-DEPENDENT HYDROLASE, PUTATIVE (AFU_ORTHOLOGUE AFUA_1G16240)-RELATED"/>
    <property type="match status" value="1"/>
</dbReference>
<gene>
    <name evidence="2" type="ordered locus">Gbem_0697</name>
</gene>
<dbReference type="eggNOG" id="COG3618">
    <property type="taxonomic scope" value="Bacteria"/>
</dbReference>
<protein>
    <submittedName>
        <fullName evidence="2">PDC hydrolase-related protein</fullName>
    </submittedName>
</protein>
<dbReference type="Pfam" id="PF04909">
    <property type="entry name" value="Amidohydro_2"/>
    <property type="match status" value="1"/>
</dbReference>
<dbReference type="InterPro" id="IPR006680">
    <property type="entry name" value="Amidohydro-rel"/>
</dbReference>
<organism evidence="2 3">
    <name type="scientific">Citrifermentans bemidjiense (strain ATCC BAA-1014 / DSM 16622 / JCM 12645 / Bem)</name>
    <name type="common">Geobacter bemidjiensis</name>
    <dbReference type="NCBI Taxonomy" id="404380"/>
    <lineage>
        <taxon>Bacteria</taxon>
        <taxon>Pseudomonadati</taxon>
        <taxon>Thermodesulfobacteriota</taxon>
        <taxon>Desulfuromonadia</taxon>
        <taxon>Geobacterales</taxon>
        <taxon>Geobacteraceae</taxon>
        <taxon>Citrifermentans</taxon>
    </lineage>
</organism>
<name>B5EDY6_CITBB</name>
<feature type="domain" description="Amidohydrolase-related" evidence="1">
    <location>
        <begin position="15"/>
        <end position="256"/>
    </location>
</feature>
<dbReference type="STRING" id="404380.Gbem_0697"/>
<reference evidence="2 3" key="2">
    <citation type="journal article" date="2010" name="BMC Genomics">
        <title>The genome of Geobacter bemidjiensis, exemplar for the subsurface clade of Geobacter species that predominate in Fe(III)-reducing subsurface environments.</title>
        <authorList>
            <person name="Aklujkar M."/>
            <person name="Young N.D."/>
            <person name="Holmes D."/>
            <person name="Chavan M."/>
            <person name="Risso C."/>
            <person name="Kiss H.E."/>
            <person name="Han C.S."/>
            <person name="Land M.L."/>
            <person name="Lovley D.R."/>
        </authorList>
    </citation>
    <scope>NUCLEOTIDE SEQUENCE [LARGE SCALE GENOMIC DNA]</scope>
    <source>
        <strain evidence="3">ATCC BAA-1014 / DSM 16622 / JCM 12645 / Bem</strain>
    </source>
</reference>
<keyword evidence="2" id="KW-0378">Hydrolase</keyword>
<keyword evidence="3" id="KW-1185">Reference proteome</keyword>
<evidence type="ECO:0000259" key="1">
    <source>
        <dbReference type="Pfam" id="PF04909"/>
    </source>
</evidence>
<dbReference type="KEGG" id="gbm:Gbem_0697"/>
<reference evidence="2 3" key="1">
    <citation type="submission" date="2008-07" db="EMBL/GenBank/DDBJ databases">
        <title>Complete sequence of Geobacter bemidjiensis BEM.</title>
        <authorList>
            <consortium name="US DOE Joint Genome Institute"/>
            <person name="Lucas S."/>
            <person name="Copeland A."/>
            <person name="Lapidus A."/>
            <person name="Glavina del Rio T."/>
            <person name="Dalin E."/>
            <person name="Tice H."/>
            <person name="Bruce D."/>
            <person name="Goodwin L."/>
            <person name="Pitluck S."/>
            <person name="Kiss H."/>
            <person name="Brettin T."/>
            <person name="Detter J.C."/>
            <person name="Han C."/>
            <person name="Kuske C.R."/>
            <person name="Schmutz J."/>
            <person name="Larimer F."/>
            <person name="Land M."/>
            <person name="Hauser L."/>
            <person name="Kyrpides N."/>
            <person name="Lykidis A."/>
            <person name="Lovley D."/>
            <person name="Richardson P."/>
        </authorList>
    </citation>
    <scope>NUCLEOTIDE SEQUENCE [LARGE SCALE GENOMIC DNA]</scope>
    <source>
        <strain evidence="3">ATCC BAA-1014 / DSM 16622 / JCM 12645 / Bem</strain>
    </source>
</reference>
<dbReference type="AlphaFoldDB" id="B5EDY6"/>
<dbReference type="OrthoDB" id="9787654at2"/>